<sequence length="361" mass="40824">MVYYIRFLKQPLIKRSGAKTYAATLITLTTDLGDDFFPYEVSLFATIIEQDEYQWKEFLWRPHMRTLWIELRIADVFQMPRTMTLLISPLRGTQGDRIRVDNMPEILGARCPVVPLGGHVVADRVQRQLLTEQARIDVYEDMGESIARHIWDAGCALIAYLDKLLTDEAKEGKTDLETASALARRFRSARLNGCRLLELGAGCGLVGIWMASALPHCYIHLTDLPEAMGILKFNVSQGRYASESRTDTSVLDWSKEIPHDLQNQKYDLIIVSDCTYNCDSIPLLVSKLEALLDVSPQALAVVSMKTRHDSEAIFFDLMAKAGIRQLEKQEVMLPGRSHMDPGRSAETAQIFVFEKLTAPQK</sequence>
<dbReference type="AlphaFoldDB" id="A0AA43TYI6"/>
<comment type="caution">
    <text evidence="1">The sequence shown here is derived from an EMBL/GenBank/DDBJ whole genome shotgun (WGS) entry which is preliminary data.</text>
</comment>
<organism evidence="1 2">
    <name type="scientific">Ramalina farinacea</name>
    <dbReference type="NCBI Taxonomy" id="258253"/>
    <lineage>
        <taxon>Eukaryota</taxon>
        <taxon>Fungi</taxon>
        <taxon>Dikarya</taxon>
        <taxon>Ascomycota</taxon>
        <taxon>Pezizomycotina</taxon>
        <taxon>Lecanoromycetes</taxon>
        <taxon>OSLEUM clade</taxon>
        <taxon>Lecanoromycetidae</taxon>
        <taxon>Lecanorales</taxon>
        <taxon>Lecanorineae</taxon>
        <taxon>Ramalinaceae</taxon>
        <taxon>Ramalina</taxon>
    </lineage>
</organism>
<accession>A0AA43TYI6</accession>
<gene>
    <name evidence="1" type="ORF">OHK93_002230</name>
</gene>
<dbReference type="InterPro" id="IPR029063">
    <property type="entry name" value="SAM-dependent_MTases_sf"/>
</dbReference>
<protein>
    <submittedName>
        <fullName evidence="1">Uncharacterized protein</fullName>
    </submittedName>
</protein>
<dbReference type="EMBL" id="JAPUFD010000013">
    <property type="protein sequence ID" value="MDI1491025.1"/>
    <property type="molecule type" value="Genomic_DNA"/>
</dbReference>
<dbReference type="Proteomes" id="UP001161017">
    <property type="component" value="Unassembled WGS sequence"/>
</dbReference>
<dbReference type="Pfam" id="PF10294">
    <property type="entry name" value="Methyltransf_16"/>
    <property type="match status" value="1"/>
</dbReference>
<dbReference type="PANTHER" id="PTHR14614">
    <property type="entry name" value="HEPATOCELLULAR CARCINOMA-ASSOCIATED ANTIGEN"/>
    <property type="match status" value="1"/>
</dbReference>
<dbReference type="CDD" id="cd02440">
    <property type="entry name" value="AdoMet_MTases"/>
    <property type="match status" value="1"/>
</dbReference>
<keyword evidence="2" id="KW-1185">Reference proteome</keyword>
<dbReference type="GO" id="GO:0008757">
    <property type="term" value="F:S-adenosylmethionine-dependent methyltransferase activity"/>
    <property type="evidence" value="ECO:0007669"/>
    <property type="project" value="UniProtKB-ARBA"/>
</dbReference>
<proteinExistence type="predicted"/>
<evidence type="ECO:0000313" key="1">
    <source>
        <dbReference type="EMBL" id="MDI1491025.1"/>
    </source>
</evidence>
<reference evidence="1" key="1">
    <citation type="journal article" date="2023" name="Genome Biol. Evol.">
        <title>First Whole Genome Sequence and Flow Cytometry Genome Size Data for the Lichen-Forming Fungus Ramalina farinacea (Ascomycota).</title>
        <authorList>
            <person name="Llewellyn T."/>
            <person name="Mian S."/>
            <person name="Hill R."/>
            <person name="Leitch I.J."/>
            <person name="Gaya E."/>
        </authorList>
    </citation>
    <scope>NUCLEOTIDE SEQUENCE</scope>
    <source>
        <strain evidence="1">LIQ254RAFAR</strain>
    </source>
</reference>
<dbReference type="PANTHER" id="PTHR14614:SF132">
    <property type="entry name" value="PROTEIN-LYSINE METHYLTRANSFERASE C42C1.13"/>
    <property type="match status" value="1"/>
</dbReference>
<dbReference type="SUPFAM" id="SSF53335">
    <property type="entry name" value="S-adenosyl-L-methionine-dependent methyltransferases"/>
    <property type="match status" value="1"/>
</dbReference>
<dbReference type="Gene3D" id="3.40.50.150">
    <property type="entry name" value="Vaccinia Virus protein VP39"/>
    <property type="match status" value="1"/>
</dbReference>
<name>A0AA43TYI6_9LECA</name>
<dbReference type="GO" id="GO:0005829">
    <property type="term" value="C:cytosol"/>
    <property type="evidence" value="ECO:0007669"/>
    <property type="project" value="TreeGrafter"/>
</dbReference>
<dbReference type="InterPro" id="IPR019410">
    <property type="entry name" value="Methyltransf_16"/>
</dbReference>
<evidence type="ECO:0000313" key="2">
    <source>
        <dbReference type="Proteomes" id="UP001161017"/>
    </source>
</evidence>